<proteinExistence type="inferred from homology"/>
<dbReference type="GO" id="GO:0003824">
    <property type="term" value="F:catalytic activity"/>
    <property type="evidence" value="ECO:0007669"/>
    <property type="project" value="UniProtKB-ARBA"/>
</dbReference>
<protein>
    <submittedName>
        <fullName evidence="6">HAD family phosphatase</fullName>
    </submittedName>
</protein>
<dbReference type="PANTHER" id="PTHR46193">
    <property type="entry name" value="6-PHOSPHOGLUCONATE PHOSPHATASE"/>
    <property type="match status" value="1"/>
</dbReference>
<evidence type="ECO:0000256" key="4">
    <source>
        <dbReference type="ARBA" id="ARBA00022842"/>
    </source>
</evidence>
<evidence type="ECO:0000256" key="5">
    <source>
        <dbReference type="ARBA" id="ARBA00023277"/>
    </source>
</evidence>
<evidence type="ECO:0000256" key="3">
    <source>
        <dbReference type="ARBA" id="ARBA00022723"/>
    </source>
</evidence>
<dbReference type="Gene3D" id="3.40.50.1000">
    <property type="entry name" value="HAD superfamily/HAD-like"/>
    <property type="match status" value="1"/>
</dbReference>
<dbReference type="InterPro" id="IPR051600">
    <property type="entry name" value="Beta-PGM-like"/>
</dbReference>
<dbReference type="NCBIfam" id="TIGR01509">
    <property type="entry name" value="HAD-SF-IA-v3"/>
    <property type="match status" value="1"/>
</dbReference>
<organism evidence="6 7">
    <name type="scientific">Corynebacterium kroppenstedtii</name>
    <dbReference type="NCBI Taxonomy" id="161879"/>
    <lineage>
        <taxon>Bacteria</taxon>
        <taxon>Bacillati</taxon>
        <taxon>Actinomycetota</taxon>
        <taxon>Actinomycetes</taxon>
        <taxon>Mycobacteriales</taxon>
        <taxon>Corynebacteriaceae</taxon>
        <taxon>Corynebacterium</taxon>
    </lineage>
</organism>
<comment type="similarity">
    <text evidence="2">Belongs to the HAD-like hydrolase superfamily. CbbY/CbbZ/Gph/YieH family.</text>
</comment>
<dbReference type="InterPro" id="IPR006439">
    <property type="entry name" value="HAD-SF_hydro_IA"/>
</dbReference>
<dbReference type="SFLD" id="SFLDG01129">
    <property type="entry name" value="C1.5:_HAD__Beta-PGM__Phosphata"/>
    <property type="match status" value="1"/>
</dbReference>
<dbReference type="InterPro" id="IPR023214">
    <property type="entry name" value="HAD_sf"/>
</dbReference>
<reference evidence="6 7" key="1">
    <citation type="submission" date="2017-08" db="EMBL/GenBank/DDBJ databases">
        <title>Infants hospitalized years apart are colonized by the same room-sourced microbial strains.</title>
        <authorList>
            <person name="Brooks B."/>
            <person name="Olm M.R."/>
            <person name="Firek B.A."/>
            <person name="Baker R."/>
            <person name="Thomas B.C."/>
            <person name="Morowitz M.J."/>
            <person name="Banfield J.F."/>
        </authorList>
    </citation>
    <scope>NUCLEOTIDE SEQUENCE [LARGE SCALE GENOMIC DNA]</scope>
    <source>
        <strain evidence="6">S2_003_000_R1_3</strain>
    </source>
</reference>
<dbReference type="SUPFAM" id="SSF56784">
    <property type="entry name" value="HAD-like"/>
    <property type="match status" value="1"/>
</dbReference>
<dbReference type="AlphaFoldDB" id="A0A2W5SPT5"/>
<gene>
    <name evidence="6" type="ORF">DI525_05420</name>
</gene>
<keyword evidence="5" id="KW-0119">Carbohydrate metabolism</keyword>
<accession>A0A2W5SPT5</accession>
<keyword evidence="4" id="KW-0460">Magnesium</keyword>
<dbReference type="Pfam" id="PF00702">
    <property type="entry name" value="Hydrolase"/>
    <property type="match status" value="1"/>
</dbReference>
<evidence type="ECO:0000313" key="7">
    <source>
        <dbReference type="Proteomes" id="UP000249432"/>
    </source>
</evidence>
<evidence type="ECO:0000256" key="2">
    <source>
        <dbReference type="ARBA" id="ARBA00006171"/>
    </source>
</evidence>
<dbReference type="EMBL" id="QFRA01000010">
    <property type="protein sequence ID" value="PZR04962.1"/>
    <property type="molecule type" value="Genomic_DNA"/>
</dbReference>
<sequence length="245" mass="26784">MNSSRRGAVPLRTLCCMRAIAWDMDGTLVDTEPRWGIATYEMATLMGVDLTPEQRAVTVGGTAEHTISTCLEFAGQTPNPGLIDTWKTWFFARMGEILSEGFDFRPGFPALLHDIHDAGIPQALVTNTARALVDHCLPVIGDEFFATSVAGDEVPRGKPYPDGYARACDLMEVNPDDVLVVEDSPTGISAARAAGCRILGVPVEPGLELPEGIKTLHELRGVTSFAPRDGRSWRIDDFRELWNEL</sequence>
<dbReference type="Proteomes" id="UP000249432">
    <property type="component" value="Unassembled WGS sequence"/>
</dbReference>
<dbReference type="InterPro" id="IPR036412">
    <property type="entry name" value="HAD-like_sf"/>
</dbReference>
<dbReference type="PRINTS" id="PR00413">
    <property type="entry name" value="HADHALOGNASE"/>
</dbReference>
<name>A0A2W5SPT5_9CORY</name>
<dbReference type="InterPro" id="IPR023198">
    <property type="entry name" value="PGP-like_dom2"/>
</dbReference>
<comment type="cofactor">
    <cofactor evidence="1">
        <name>Mg(2+)</name>
        <dbReference type="ChEBI" id="CHEBI:18420"/>
    </cofactor>
</comment>
<dbReference type="CDD" id="cd07505">
    <property type="entry name" value="HAD_BPGM-like"/>
    <property type="match status" value="1"/>
</dbReference>
<dbReference type="Gene3D" id="1.10.150.240">
    <property type="entry name" value="Putative phosphatase, domain 2"/>
    <property type="match status" value="1"/>
</dbReference>
<evidence type="ECO:0000313" key="6">
    <source>
        <dbReference type="EMBL" id="PZR04962.1"/>
    </source>
</evidence>
<dbReference type="GO" id="GO:0046872">
    <property type="term" value="F:metal ion binding"/>
    <property type="evidence" value="ECO:0007669"/>
    <property type="project" value="UniProtKB-KW"/>
</dbReference>
<comment type="caution">
    <text evidence="6">The sequence shown here is derived from an EMBL/GenBank/DDBJ whole genome shotgun (WGS) entry which is preliminary data.</text>
</comment>
<dbReference type="PANTHER" id="PTHR46193:SF18">
    <property type="entry name" value="HEXITOL PHOSPHATASE B"/>
    <property type="match status" value="1"/>
</dbReference>
<keyword evidence="3" id="KW-0479">Metal-binding</keyword>
<dbReference type="SFLD" id="SFLDS00003">
    <property type="entry name" value="Haloacid_Dehalogenase"/>
    <property type="match status" value="1"/>
</dbReference>
<evidence type="ECO:0000256" key="1">
    <source>
        <dbReference type="ARBA" id="ARBA00001946"/>
    </source>
</evidence>